<organism evidence="2 3">
    <name type="scientific">Ficus carica</name>
    <name type="common">Common fig</name>
    <dbReference type="NCBI Taxonomy" id="3494"/>
    <lineage>
        <taxon>Eukaryota</taxon>
        <taxon>Viridiplantae</taxon>
        <taxon>Streptophyta</taxon>
        <taxon>Embryophyta</taxon>
        <taxon>Tracheophyta</taxon>
        <taxon>Spermatophyta</taxon>
        <taxon>Magnoliopsida</taxon>
        <taxon>eudicotyledons</taxon>
        <taxon>Gunneridae</taxon>
        <taxon>Pentapetalae</taxon>
        <taxon>rosids</taxon>
        <taxon>fabids</taxon>
        <taxon>Rosales</taxon>
        <taxon>Moraceae</taxon>
        <taxon>Ficeae</taxon>
        <taxon>Ficus</taxon>
    </lineage>
</organism>
<feature type="domain" description="Transposase (putative) gypsy type" evidence="1">
    <location>
        <begin position="55"/>
        <end position="119"/>
    </location>
</feature>
<name>A0AA87ZYN3_FICCA</name>
<evidence type="ECO:0000313" key="3">
    <source>
        <dbReference type="Proteomes" id="UP001187192"/>
    </source>
</evidence>
<comment type="caution">
    <text evidence="2">The sequence shown here is derived from an EMBL/GenBank/DDBJ whole genome shotgun (WGS) entry which is preliminary data.</text>
</comment>
<dbReference type="AlphaFoldDB" id="A0AA87ZYN3"/>
<evidence type="ECO:0000313" key="2">
    <source>
        <dbReference type="EMBL" id="GMN44748.1"/>
    </source>
</evidence>
<keyword evidence="3" id="KW-1185">Reference proteome</keyword>
<dbReference type="EMBL" id="BTGU01000019">
    <property type="protein sequence ID" value="GMN44748.1"/>
    <property type="molecule type" value="Genomic_DNA"/>
</dbReference>
<dbReference type="Pfam" id="PF04195">
    <property type="entry name" value="Transposase_28"/>
    <property type="match status" value="1"/>
</dbReference>
<protein>
    <recommendedName>
        <fullName evidence="1">Transposase (putative) gypsy type domain-containing protein</fullName>
    </recommendedName>
</protein>
<proteinExistence type="predicted"/>
<dbReference type="Proteomes" id="UP001187192">
    <property type="component" value="Unassembled WGS sequence"/>
</dbReference>
<evidence type="ECO:0000259" key="1">
    <source>
        <dbReference type="Pfam" id="PF04195"/>
    </source>
</evidence>
<accession>A0AA87ZYN3</accession>
<gene>
    <name evidence="2" type="ORF">TIFTF001_013946</name>
</gene>
<reference evidence="2" key="1">
    <citation type="submission" date="2023-07" db="EMBL/GenBank/DDBJ databases">
        <title>draft genome sequence of fig (Ficus carica).</title>
        <authorList>
            <person name="Takahashi T."/>
            <person name="Nishimura K."/>
        </authorList>
    </citation>
    <scope>NUCLEOTIDE SEQUENCE</scope>
</reference>
<dbReference type="InterPro" id="IPR007321">
    <property type="entry name" value="Transposase_28"/>
</dbReference>
<sequence length="121" mass="13921">MTNKYGIISTNGNPSSILTEDDLALVRGRYGFPNEVQLRLPFANERADTMSEGWICMYTIYFECGLQLSIHHLIVQSMHHYQLAIPQLMQNRMRVFMGLIVIEDEAGVELSVDDFLTLYYP</sequence>